<evidence type="ECO:0000313" key="14">
    <source>
        <dbReference type="EMBL" id="EFE29778.1"/>
    </source>
</evidence>
<evidence type="ECO:0000256" key="12">
    <source>
        <dbReference type="SAM" id="Phobius"/>
    </source>
</evidence>
<evidence type="ECO:0000313" key="15">
    <source>
        <dbReference type="Proteomes" id="UP000008866"/>
    </source>
</evidence>
<evidence type="ECO:0000256" key="6">
    <source>
        <dbReference type="ARBA" id="ARBA00022679"/>
    </source>
</evidence>
<comment type="caution">
    <text evidence="14">The sequence shown here is derived from an EMBL/GenBank/DDBJ whole genome shotgun (WGS) entry which is preliminary data.</text>
</comment>
<dbReference type="GO" id="GO:0000166">
    <property type="term" value="F:nucleotide binding"/>
    <property type="evidence" value="ECO:0007669"/>
    <property type="project" value="UniProtKB-KW"/>
</dbReference>
<dbReference type="eggNOG" id="KOG2246">
    <property type="taxonomic scope" value="Eukaryota"/>
</dbReference>
<dbReference type="STRING" id="663331.D4B3T0"/>
<evidence type="ECO:0000256" key="9">
    <source>
        <dbReference type="ARBA" id="ARBA00022968"/>
    </source>
</evidence>
<gene>
    <name evidence="14" type="ORF">ARB_03119</name>
</gene>
<evidence type="ECO:0000259" key="13">
    <source>
        <dbReference type="Pfam" id="PF02434"/>
    </source>
</evidence>
<feature type="domain" description="Fringe-like glycosyltransferase" evidence="13">
    <location>
        <begin position="177"/>
        <end position="244"/>
    </location>
</feature>
<keyword evidence="15" id="KW-1185">Reference proteome</keyword>
<organism evidence="14 15">
    <name type="scientific">Arthroderma benhamiae (strain ATCC MYA-4681 / CBS 112371)</name>
    <name type="common">Trichophyton mentagrophytes</name>
    <dbReference type="NCBI Taxonomy" id="663331"/>
    <lineage>
        <taxon>Eukaryota</taxon>
        <taxon>Fungi</taxon>
        <taxon>Dikarya</taxon>
        <taxon>Ascomycota</taxon>
        <taxon>Pezizomycotina</taxon>
        <taxon>Eurotiomycetes</taxon>
        <taxon>Eurotiomycetidae</taxon>
        <taxon>Onygenales</taxon>
        <taxon>Arthrodermataceae</taxon>
        <taxon>Trichophyton</taxon>
    </lineage>
</organism>
<keyword evidence="6" id="KW-0808">Transferase</keyword>
<reference evidence="15" key="1">
    <citation type="journal article" date="2011" name="Genome Biol.">
        <title>Comparative and functional genomics provide insights into the pathogenicity of dermatophytic fungi.</title>
        <authorList>
            <person name="Burmester A."/>
            <person name="Shelest E."/>
            <person name="Gloeckner G."/>
            <person name="Heddergott C."/>
            <person name="Schindler S."/>
            <person name="Staib P."/>
            <person name="Heidel A."/>
            <person name="Felder M."/>
            <person name="Petzold A."/>
            <person name="Szafranski K."/>
            <person name="Feuermann M."/>
            <person name="Pedruzzi I."/>
            <person name="Priebe S."/>
            <person name="Groth M."/>
            <person name="Winkler R."/>
            <person name="Li W."/>
            <person name="Kniemeyer O."/>
            <person name="Schroeckh V."/>
            <person name="Hertweck C."/>
            <person name="Hube B."/>
            <person name="White T.C."/>
            <person name="Platzer M."/>
            <person name="Guthke R."/>
            <person name="Heitman J."/>
            <person name="Woestemeyer J."/>
            <person name="Zipfel P.F."/>
            <person name="Monod M."/>
            <person name="Brakhage A.A."/>
        </authorList>
    </citation>
    <scope>NUCLEOTIDE SEQUENCE [LARGE SCALE GENOMIC DNA]</scope>
    <source>
        <strain evidence="15">ATCC MYA-4681 / CBS 112371</strain>
    </source>
</reference>
<evidence type="ECO:0000256" key="8">
    <source>
        <dbReference type="ARBA" id="ARBA00022741"/>
    </source>
</evidence>
<evidence type="ECO:0000256" key="10">
    <source>
        <dbReference type="ARBA" id="ARBA00022989"/>
    </source>
</evidence>
<keyword evidence="8" id="KW-0547">Nucleotide-binding</keyword>
<evidence type="ECO:0000256" key="11">
    <source>
        <dbReference type="ARBA" id="ARBA00023136"/>
    </source>
</evidence>
<comment type="subcellular location">
    <subcellularLocation>
        <location evidence="1">Membrane</location>
        <topology evidence="1">Single-pass type II membrane protein</topology>
    </subcellularLocation>
</comment>
<dbReference type="EMBL" id="ABSU01000034">
    <property type="protein sequence ID" value="EFE29778.1"/>
    <property type="molecule type" value="Genomic_DNA"/>
</dbReference>
<dbReference type="AlphaFoldDB" id="D4B3T0"/>
<dbReference type="KEGG" id="abe:ARB_03119"/>
<dbReference type="OMA" id="DIRETWA"/>
<dbReference type="GO" id="GO:0016020">
    <property type="term" value="C:membrane"/>
    <property type="evidence" value="ECO:0007669"/>
    <property type="project" value="UniProtKB-SubCell"/>
</dbReference>
<keyword evidence="10 12" id="KW-1133">Transmembrane helix</keyword>
<evidence type="ECO:0000256" key="4">
    <source>
        <dbReference type="ARBA" id="ARBA00012557"/>
    </source>
</evidence>
<evidence type="ECO:0000256" key="1">
    <source>
        <dbReference type="ARBA" id="ARBA00004606"/>
    </source>
</evidence>
<evidence type="ECO:0000256" key="2">
    <source>
        <dbReference type="ARBA" id="ARBA00004922"/>
    </source>
</evidence>
<evidence type="ECO:0000256" key="7">
    <source>
        <dbReference type="ARBA" id="ARBA00022692"/>
    </source>
</evidence>
<dbReference type="EC" id="2.4.1.122" evidence="4"/>
<dbReference type="Gene3D" id="3.90.550.50">
    <property type="match status" value="1"/>
</dbReference>
<dbReference type="GeneID" id="9525770"/>
<feature type="transmembrane region" description="Helical" evidence="12">
    <location>
        <begin position="14"/>
        <end position="32"/>
    </location>
</feature>
<keyword evidence="9" id="KW-0735">Signal-anchor</keyword>
<keyword evidence="5" id="KW-0328">Glycosyltransferase</keyword>
<name>D4B3T0_ARTBC</name>
<keyword evidence="11 12" id="KW-0472">Membrane</keyword>
<dbReference type="InterPro" id="IPR026050">
    <property type="entry name" value="C1GALT1/C1GALT1_chp1"/>
</dbReference>
<dbReference type="PANTHER" id="PTHR23033:SF47">
    <property type="entry name" value="APPLE DOMAIN-CONTAINING PROTEIN-RELATED"/>
    <property type="match status" value="1"/>
</dbReference>
<keyword evidence="7 12" id="KW-0812">Transmembrane</keyword>
<dbReference type="Proteomes" id="UP000008866">
    <property type="component" value="Unassembled WGS sequence"/>
</dbReference>
<comment type="similarity">
    <text evidence="3">Belongs to the glycosyltransferase 31 family. Beta3-Gal-T subfamily.</text>
</comment>
<dbReference type="GO" id="GO:0016263">
    <property type="term" value="F:glycoprotein-N-acetylgalactosamine 3-beta-galactosyltransferase activity"/>
    <property type="evidence" value="ECO:0007669"/>
    <property type="project" value="UniProtKB-EC"/>
</dbReference>
<evidence type="ECO:0000256" key="3">
    <source>
        <dbReference type="ARBA" id="ARBA00006462"/>
    </source>
</evidence>
<comment type="pathway">
    <text evidence="2">Protein modification; protein glycosylation.</text>
</comment>
<accession>D4B3T0</accession>
<dbReference type="HOGENOM" id="CLU_022549_3_1_1"/>
<sequence length="454" mass="52416">MVPLKSGRKPLRRWIYLASPFLSFLVAGYLFLSNYPLYYKDNGALNIPSSPSEEIPRIIAGLEDVHVVLKTGATEAVAKVPVHFNTTLRYVPHFTLFSDYEEDLAGFHIYDVLRNVNAAIKDKHPEFELYRRLRAAGRETLSNTDPSNDVSTPAGKPSNPGWILDKWKFLPMMHETFRFRDDAKWYIFMEADTYIVWKNLATWLENFDSSKPYYLGNQMQIGDTIFAHGGSGFVLSQVALKRVVEYHSSLVKEWDTLTGEHWAGDEILGKALNDAGVGLLWSWPMLQGSTPWNFDPFSSSYNKLPWCYPPIAYHHMGSEDIRELWEFEERWFKENGNSALLLHRDVFQKLAQPRFNTTGEDWDNGSRDIAAGVETAAECERHCTKDLECLQYSFGDKVAHRQMELISRELLTFKISYFYVHLLRFFELKKNNITNTLNSHLETAESNHRLSQSE</sequence>
<proteinExistence type="inferred from homology"/>
<dbReference type="PANTHER" id="PTHR23033">
    <property type="entry name" value="BETA1,3-GALACTOSYLTRANSFERASE"/>
    <property type="match status" value="1"/>
</dbReference>
<protein>
    <recommendedName>
        <fullName evidence="4">N-acetylgalactosaminide beta-1,3-galactosyltransferase</fullName>
        <ecNumber evidence="4">2.4.1.122</ecNumber>
    </recommendedName>
</protein>
<dbReference type="RefSeq" id="XP_003010418.1">
    <property type="nucleotide sequence ID" value="XM_003010372.1"/>
</dbReference>
<dbReference type="InterPro" id="IPR003378">
    <property type="entry name" value="Fringe-like_glycosylTrfase"/>
</dbReference>
<dbReference type="Pfam" id="PF02434">
    <property type="entry name" value="Fringe"/>
    <property type="match status" value="1"/>
</dbReference>
<evidence type="ECO:0000256" key="5">
    <source>
        <dbReference type="ARBA" id="ARBA00022676"/>
    </source>
</evidence>